<accession>A0ABR3QE29</accession>
<sequence length="213" mass="22346">MLNLKKKLSALVPGEAARSQLQNVLTVEWSGNKTVLVELPPSERSNDVEMAGLGGGSEYDRLVDDDDEDVEWDGPAGGQAAARGSTQQFVQSRFGQQERREAYPEAKSIGPGAGGTARAHNPFANPFLHDDELAGLGGSSSFGASSTAVARAGPSVAGSATAPPPPPKRPTLSHPKNRSWDRSSTSRPFASPTHSTAGSSFSSSTKNDDDPFR</sequence>
<feature type="region of interest" description="Disordered" evidence="1">
    <location>
        <begin position="42"/>
        <end position="213"/>
    </location>
</feature>
<gene>
    <name evidence="2" type="ORF">Q8F55_000659</name>
</gene>
<comment type="caution">
    <text evidence="2">The sequence shown here is derived from an EMBL/GenBank/DDBJ whole genome shotgun (WGS) entry which is preliminary data.</text>
</comment>
<feature type="compositionally biased region" description="Low complexity" evidence="1">
    <location>
        <begin position="191"/>
        <end position="205"/>
    </location>
</feature>
<feature type="compositionally biased region" description="Acidic residues" evidence="1">
    <location>
        <begin position="63"/>
        <end position="72"/>
    </location>
</feature>
<evidence type="ECO:0000313" key="3">
    <source>
        <dbReference type="Proteomes" id="UP001565368"/>
    </source>
</evidence>
<dbReference type="Proteomes" id="UP001565368">
    <property type="component" value="Unassembled WGS sequence"/>
</dbReference>
<name>A0ABR3QE29_9TREE</name>
<organism evidence="2 3">
    <name type="scientific">Vanrija albida</name>
    <dbReference type="NCBI Taxonomy" id="181172"/>
    <lineage>
        <taxon>Eukaryota</taxon>
        <taxon>Fungi</taxon>
        <taxon>Dikarya</taxon>
        <taxon>Basidiomycota</taxon>
        <taxon>Agaricomycotina</taxon>
        <taxon>Tremellomycetes</taxon>
        <taxon>Trichosporonales</taxon>
        <taxon>Trichosporonaceae</taxon>
        <taxon>Vanrija</taxon>
    </lineage>
</organism>
<evidence type="ECO:0000313" key="2">
    <source>
        <dbReference type="EMBL" id="KAL1412910.1"/>
    </source>
</evidence>
<dbReference type="GeneID" id="95981702"/>
<feature type="compositionally biased region" description="Low complexity" evidence="1">
    <location>
        <begin position="141"/>
        <end position="161"/>
    </location>
</feature>
<evidence type="ECO:0000256" key="1">
    <source>
        <dbReference type="SAM" id="MobiDB-lite"/>
    </source>
</evidence>
<feature type="compositionally biased region" description="Polar residues" evidence="1">
    <location>
        <begin position="84"/>
        <end position="95"/>
    </location>
</feature>
<dbReference type="EMBL" id="JBBXJM010000001">
    <property type="protein sequence ID" value="KAL1412910.1"/>
    <property type="molecule type" value="Genomic_DNA"/>
</dbReference>
<proteinExistence type="predicted"/>
<reference evidence="2 3" key="1">
    <citation type="submission" date="2023-08" db="EMBL/GenBank/DDBJ databases">
        <title>Annotated Genome Sequence of Vanrija albida AlHP1.</title>
        <authorList>
            <person name="Herzog R."/>
        </authorList>
    </citation>
    <scope>NUCLEOTIDE SEQUENCE [LARGE SCALE GENOMIC DNA]</scope>
    <source>
        <strain evidence="2 3">AlHP1</strain>
    </source>
</reference>
<protein>
    <submittedName>
        <fullName evidence="2">Uncharacterized protein</fullName>
    </submittedName>
</protein>
<dbReference type="RefSeq" id="XP_069212854.1">
    <property type="nucleotide sequence ID" value="XM_069349310.1"/>
</dbReference>
<keyword evidence="3" id="KW-1185">Reference proteome</keyword>